<name>A0A1F6U2Z5_9PROT</name>
<dbReference type="Pfam" id="PF04079">
    <property type="entry name" value="SMC_ScpB"/>
    <property type="match status" value="1"/>
</dbReference>
<feature type="region of interest" description="Disordered" evidence="5">
    <location>
        <begin position="196"/>
        <end position="230"/>
    </location>
</feature>
<dbReference type="InterPro" id="IPR005234">
    <property type="entry name" value="ScpB_csome_segregation"/>
</dbReference>
<keyword evidence="4" id="KW-0131">Cell cycle</keyword>
<proteinExistence type="predicted"/>
<comment type="caution">
    <text evidence="6">The sequence shown here is derived from an EMBL/GenBank/DDBJ whole genome shotgun (WGS) entry which is preliminary data.</text>
</comment>
<dbReference type="AlphaFoldDB" id="A0A1F6U2Z5"/>
<keyword evidence="2" id="KW-0132">Cell division</keyword>
<protein>
    <submittedName>
        <fullName evidence="6">SMC-Scp complex subunit ScpB</fullName>
    </submittedName>
</protein>
<evidence type="ECO:0000313" key="6">
    <source>
        <dbReference type="EMBL" id="OGI51669.1"/>
    </source>
</evidence>
<reference evidence="6 7" key="1">
    <citation type="journal article" date="2016" name="Nat. Commun.">
        <title>Thousands of microbial genomes shed light on interconnected biogeochemical processes in an aquifer system.</title>
        <authorList>
            <person name="Anantharaman K."/>
            <person name="Brown C.T."/>
            <person name="Hug L.A."/>
            <person name="Sharon I."/>
            <person name="Castelle C.J."/>
            <person name="Probst A.J."/>
            <person name="Thomas B.C."/>
            <person name="Singh A."/>
            <person name="Wilkins M.J."/>
            <person name="Karaoz U."/>
            <person name="Brodie E.L."/>
            <person name="Williams K.H."/>
            <person name="Hubbard S.S."/>
            <person name="Banfield J.F."/>
        </authorList>
    </citation>
    <scope>NUCLEOTIDE SEQUENCE [LARGE SCALE GENOMIC DNA]</scope>
</reference>
<evidence type="ECO:0000256" key="5">
    <source>
        <dbReference type="SAM" id="MobiDB-lite"/>
    </source>
</evidence>
<dbReference type="PIRSF" id="PIRSF019345">
    <property type="entry name" value="ScpB"/>
    <property type="match status" value="1"/>
</dbReference>
<dbReference type="GO" id="GO:0051304">
    <property type="term" value="P:chromosome separation"/>
    <property type="evidence" value="ECO:0007669"/>
    <property type="project" value="InterPro"/>
</dbReference>
<accession>A0A1F6U2Z5</accession>
<dbReference type="PANTHER" id="PTHR34298:SF2">
    <property type="entry name" value="SEGREGATION AND CONDENSATION PROTEIN B"/>
    <property type="match status" value="1"/>
</dbReference>
<sequence>MSEPNAELKNIIEAALLVAGQPLTIEKLLTMFPSESPPAREEVRAVLEWLEEEYANRVVALKQIDRAWRFQTREKYAPWITRLAEERPVRYSRALLETLAIIAYRQPVTRGDIENIRGVSVSTDIIKTLLGREWIRQVGVRNVPGRPALYGTTREFLEHFNLKNLEELPPLSALRDLDVISNELNLRLDLEQGADTTLPGVAAPGEESHGGLEEAQEPATMSEAQTAQRE</sequence>
<dbReference type="GO" id="GO:0051301">
    <property type="term" value="P:cell division"/>
    <property type="evidence" value="ECO:0007669"/>
    <property type="project" value="UniProtKB-KW"/>
</dbReference>
<evidence type="ECO:0000256" key="1">
    <source>
        <dbReference type="ARBA" id="ARBA00022490"/>
    </source>
</evidence>
<evidence type="ECO:0000256" key="3">
    <source>
        <dbReference type="ARBA" id="ARBA00022829"/>
    </source>
</evidence>
<keyword evidence="1" id="KW-0963">Cytoplasm</keyword>
<dbReference type="PANTHER" id="PTHR34298">
    <property type="entry name" value="SEGREGATION AND CONDENSATION PROTEIN B"/>
    <property type="match status" value="1"/>
</dbReference>
<dbReference type="Proteomes" id="UP000179037">
    <property type="component" value="Unassembled WGS sequence"/>
</dbReference>
<gene>
    <name evidence="6" type="ORF">A3A87_00340</name>
</gene>
<evidence type="ECO:0000313" key="7">
    <source>
        <dbReference type="Proteomes" id="UP000179037"/>
    </source>
</evidence>
<evidence type="ECO:0000256" key="2">
    <source>
        <dbReference type="ARBA" id="ARBA00022618"/>
    </source>
</evidence>
<dbReference type="STRING" id="1817768.A3A87_00340"/>
<organism evidence="6 7">
    <name type="scientific">Candidatus Muproteobacteria bacterium RIFCSPLOWO2_01_FULL_60_18</name>
    <dbReference type="NCBI Taxonomy" id="1817768"/>
    <lineage>
        <taxon>Bacteria</taxon>
        <taxon>Pseudomonadati</taxon>
        <taxon>Pseudomonadota</taxon>
        <taxon>Candidatus Muproteobacteria</taxon>
    </lineage>
</organism>
<dbReference type="SUPFAM" id="SSF46785">
    <property type="entry name" value="Winged helix' DNA-binding domain"/>
    <property type="match status" value="2"/>
</dbReference>
<evidence type="ECO:0000256" key="4">
    <source>
        <dbReference type="ARBA" id="ARBA00023306"/>
    </source>
</evidence>
<dbReference type="InterPro" id="IPR036388">
    <property type="entry name" value="WH-like_DNA-bd_sf"/>
</dbReference>
<dbReference type="InterPro" id="IPR036390">
    <property type="entry name" value="WH_DNA-bd_sf"/>
</dbReference>
<keyword evidence="3" id="KW-0159">Chromosome partition</keyword>
<dbReference type="NCBIfam" id="TIGR00281">
    <property type="entry name" value="SMC-Scp complex subunit ScpB"/>
    <property type="match status" value="1"/>
</dbReference>
<dbReference type="Gene3D" id="1.10.10.10">
    <property type="entry name" value="Winged helix-like DNA-binding domain superfamily/Winged helix DNA-binding domain"/>
    <property type="match status" value="2"/>
</dbReference>
<dbReference type="EMBL" id="MFTC01000035">
    <property type="protein sequence ID" value="OGI51669.1"/>
    <property type="molecule type" value="Genomic_DNA"/>
</dbReference>